<dbReference type="Gene3D" id="3.40.250.10">
    <property type="entry name" value="Rhodanese-like domain"/>
    <property type="match status" value="1"/>
</dbReference>
<dbReference type="CDD" id="cd00158">
    <property type="entry name" value="RHOD"/>
    <property type="match status" value="1"/>
</dbReference>
<evidence type="ECO:0000256" key="6">
    <source>
        <dbReference type="ARBA" id="ARBA00023284"/>
    </source>
</evidence>
<dbReference type="PANTHER" id="PTHR43429">
    <property type="entry name" value="PYRIDINE NUCLEOTIDE-DISULFIDE OXIDOREDUCTASE DOMAIN-CONTAINING"/>
    <property type="match status" value="1"/>
</dbReference>
<dbReference type="GO" id="GO:0016491">
    <property type="term" value="F:oxidoreductase activity"/>
    <property type="evidence" value="ECO:0007669"/>
    <property type="project" value="UniProtKB-KW"/>
</dbReference>
<feature type="domain" description="Rhodanese" evidence="7">
    <location>
        <begin position="477"/>
        <end position="565"/>
    </location>
</feature>
<comment type="cofactor">
    <cofactor evidence="1">
        <name>FAD</name>
        <dbReference type="ChEBI" id="CHEBI:57692"/>
    </cofactor>
</comment>
<dbReference type="Pfam" id="PF02852">
    <property type="entry name" value="Pyr_redox_dim"/>
    <property type="match status" value="1"/>
</dbReference>
<proteinExistence type="inferred from homology"/>
<accession>A0A1Y1RVJ0</accession>
<dbReference type="PRINTS" id="PR00411">
    <property type="entry name" value="PNDRDTASEI"/>
</dbReference>
<dbReference type="InterPro" id="IPR050260">
    <property type="entry name" value="FAD-bd_OxRdtase"/>
</dbReference>
<organism evidence="8 9">
    <name type="scientific">Marispirochaeta aestuarii</name>
    <dbReference type="NCBI Taxonomy" id="1963862"/>
    <lineage>
        <taxon>Bacteria</taxon>
        <taxon>Pseudomonadati</taxon>
        <taxon>Spirochaetota</taxon>
        <taxon>Spirochaetia</taxon>
        <taxon>Spirochaetales</taxon>
        <taxon>Spirochaetaceae</taxon>
        <taxon>Marispirochaeta</taxon>
    </lineage>
</organism>
<dbReference type="Proteomes" id="UP000192343">
    <property type="component" value="Unassembled WGS sequence"/>
</dbReference>
<protein>
    <submittedName>
        <fullName evidence="8">Pyridine nucleotide-disulfide oxidoreductase</fullName>
    </submittedName>
</protein>
<evidence type="ECO:0000256" key="1">
    <source>
        <dbReference type="ARBA" id="ARBA00001974"/>
    </source>
</evidence>
<gene>
    <name evidence="8" type="ORF">B4O97_14280</name>
</gene>
<evidence type="ECO:0000256" key="2">
    <source>
        <dbReference type="ARBA" id="ARBA00009130"/>
    </source>
</evidence>
<dbReference type="InterPro" id="IPR036188">
    <property type="entry name" value="FAD/NAD-bd_sf"/>
</dbReference>
<keyword evidence="4" id="KW-0274">FAD</keyword>
<dbReference type="InterPro" id="IPR016156">
    <property type="entry name" value="FAD/NAD-linked_Rdtase_dimer_sf"/>
</dbReference>
<dbReference type="PRINTS" id="PR00368">
    <property type="entry name" value="FADPNR"/>
</dbReference>
<dbReference type="InterPro" id="IPR036873">
    <property type="entry name" value="Rhodanese-like_dom_sf"/>
</dbReference>
<dbReference type="PANTHER" id="PTHR43429:SF1">
    <property type="entry name" value="NAD(P)H SULFUR OXIDOREDUCTASE (COA-DEPENDENT)"/>
    <property type="match status" value="1"/>
</dbReference>
<dbReference type="InterPro" id="IPR023753">
    <property type="entry name" value="FAD/NAD-binding_dom"/>
</dbReference>
<dbReference type="Gene3D" id="3.50.50.60">
    <property type="entry name" value="FAD/NAD(P)-binding domain"/>
    <property type="match status" value="2"/>
</dbReference>
<dbReference type="InterPro" id="IPR001763">
    <property type="entry name" value="Rhodanese-like_dom"/>
</dbReference>
<evidence type="ECO:0000256" key="3">
    <source>
        <dbReference type="ARBA" id="ARBA00022630"/>
    </source>
</evidence>
<dbReference type="PROSITE" id="PS50206">
    <property type="entry name" value="RHODANESE_3"/>
    <property type="match status" value="1"/>
</dbReference>
<dbReference type="OrthoDB" id="9802028at2"/>
<evidence type="ECO:0000313" key="9">
    <source>
        <dbReference type="Proteomes" id="UP000192343"/>
    </source>
</evidence>
<dbReference type="SUPFAM" id="SSF52821">
    <property type="entry name" value="Rhodanese/Cell cycle control phosphatase"/>
    <property type="match status" value="1"/>
</dbReference>
<evidence type="ECO:0000256" key="5">
    <source>
        <dbReference type="ARBA" id="ARBA00023002"/>
    </source>
</evidence>
<keyword evidence="5" id="KW-0560">Oxidoreductase</keyword>
<evidence type="ECO:0000256" key="4">
    <source>
        <dbReference type="ARBA" id="ARBA00022827"/>
    </source>
</evidence>
<dbReference type="Pfam" id="PF07992">
    <property type="entry name" value="Pyr_redox_2"/>
    <property type="match status" value="1"/>
</dbReference>
<evidence type="ECO:0000259" key="7">
    <source>
        <dbReference type="PROSITE" id="PS50206"/>
    </source>
</evidence>
<name>A0A1Y1RVJ0_9SPIO</name>
<dbReference type="STRING" id="1963862.B4O97_14280"/>
<dbReference type="InterPro" id="IPR004099">
    <property type="entry name" value="Pyr_nucl-diS_OxRdtase_dimer"/>
</dbReference>
<comment type="similarity">
    <text evidence="2">Belongs to the class-III pyridine nucleotide-disulfide oxidoreductase family.</text>
</comment>
<dbReference type="SMART" id="SM00450">
    <property type="entry name" value="RHOD"/>
    <property type="match status" value="1"/>
</dbReference>
<keyword evidence="9" id="KW-1185">Reference proteome</keyword>
<dbReference type="RefSeq" id="WP_083051817.1">
    <property type="nucleotide sequence ID" value="NZ_CAXXQO010000003.1"/>
</dbReference>
<evidence type="ECO:0000313" key="8">
    <source>
        <dbReference type="EMBL" id="ORC34049.1"/>
    </source>
</evidence>
<comment type="caution">
    <text evidence="8">The sequence shown here is derived from an EMBL/GenBank/DDBJ whole genome shotgun (WGS) entry which is preliminary data.</text>
</comment>
<dbReference type="AlphaFoldDB" id="A0A1Y1RVJ0"/>
<keyword evidence="6" id="KW-0676">Redox-active center</keyword>
<keyword evidence="3" id="KW-0285">Flavoprotein</keyword>
<dbReference type="SUPFAM" id="SSF51905">
    <property type="entry name" value="FAD/NAD(P)-binding domain"/>
    <property type="match status" value="1"/>
</dbReference>
<reference evidence="8 9" key="1">
    <citation type="submission" date="2017-03" db="EMBL/GenBank/DDBJ databases">
        <title>Draft Genome sequence of Marispirochaeta sp. strain JC444.</title>
        <authorList>
            <person name="Shivani Y."/>
            <person name="Subhash Y."/>
            <person name="Sasikala C."/>
            <person name="Ramana C."/>
        </authorList>
    </citation>
    <scope>NUCLEOTIDE SEQUENCE [LARGE SCALE GENOMIC DNA]</scope>
    <source>
        <strain evidence="8 9">JC444</strain>
    </source>
</reference>
<dbReference type="EMBL" id="MWQY01000016">
    <property type="protein sequence ID" value="ORC34049.1"/>
    <property type="molecule type" value="Genomic_DNA"/>
</dbReference>
<dbReference type="Pfam" id="PF00581">
    <property type="entry name" value="Rhodanese"/>
    <property type="match status" value="1"/>
</dbReference>
<dbReference type="SUPFAM" id="SSF55424">
    <property type="entry name" value="FAD/NAD-linked reductases, dimerisation (C-terminal) domain"/>
    <property type="match status" value="1"/>
</dbReference>
<sequence>MAKKILVIGGSASGPKAAARARRLDFDAEIIILQKAHDLSMASCGYPYYVGGFFDDRNQLLCTPTGVVRDPVYYMKAKNIIARTDTEVTGIDRKAKKVTAKNLLSGETETYEYDKLILAMGATPRMPPVPGIDLDGITTLQSMPDADYLRKVRDEGKIRKAVVVGGGLIGIETCEALQLAGIKITVVEMLPQILMFLDWQLAKILENHVKAHAADVITDNAVSAFLGDEKGKLRAVKLANGDEIPCEMAVVAIGVVPNTKIAKDAGIETGRTGGITVNEYMQTNDPDIYAVGDCTEIPQRLTGSNVHAPYGDLANLEGRVAGENAARGNIVTFPGTIQTGVCKVFDFSAGSTGISKAQAEKLGYRNVVSVTTSGPDKPGFMGAKILINRMIADGDSGKILGFQCIGMADASKQIGMAAMAIMGGLTVDQLVNADLPYAPPFSLAIDNIVACAHALQNKIRGLMEGCSAVEVKAKLDKGEKPFIIDTRSPEEWEEMRLGVGEHLIPVGALRHRLNELPEDKNTEIITYCKISLRGYEAARTLIANGYTNVKVMEGGLMAWPYHREK</sequence>